<evidence type="ECO:0000313" key="1">
    <source>
        <dbReference type="EMBL" id="KAL3569750.1"/>
    </source>
</evidence>
<comment type="caution">
    <text evidence="1">The sequence shown here is derived from an EMBL/GenBank/DDBJ whole genome shotgun (WGS) entry which is preliminary data.</text>
</comment>
<organism evidence="1 2">
    <name type="scientific">Populus alba</name>
    <name type="common">White poplar</name>
    <dbReference type="NCBI Taxonomy" id="43335"/>
    <lineage>
        <taxon>Eukaryota</taxon>
        <taxon>Viridiplantae</taxon>
        <taxon>Streptophyta</taxon>
        <taxon>Embryophyta</taxon>
        <taxon>Tracheophyta</taxon>
        <taxon>Spermatophyta</taxon>
        <taxon>Magnoliopsida</taxon>
        <taxon>eudicotyledons</taxon>
        <taxon>Gunneridae</taxon>
        <taxon>Pentapetalae</taxon>
        <taxon>rosids</taxon>
        <taxon>fabids</taxon>
        <taxon>Malpighiales</taxon>
        <taxon>Salicaceae</taxon>
        <taxon>Saliceae</taxon>
        <taxon>Populus</taxon>
    </lineage>
</organism>
<accession>A0ACC4AU86</accession>
<keyword evidence="2" id="KW-1185">Reference proteome</keyword>
<evidence type="ECO:0000313" key="2">
    <source>
        <dbReference type="Proteomes" id="UP000309997"/>
    </source>
</evidence>
<dbReference type="Proteomes" id="UP000309997">
    <property type="component" value="Unassembled WGS sequence"/>
</dbReference>
<sequence length="117" mass="13178">MARPPFSPTVEIQELYLKEEPVEIGNFPIPQKEPGKAIVAAIWQQRHLIRRETTGTLVTPAHACRLDRLLDSKNLRDISADAQLICGPWTISDHTIIDMLPDASFSRQARMAYIAQS</sequence>
<proteinExistence type="predicted"/>
<name>A0ACC4AU86_POPAL</name>
<reference evidence="1 2" key="1">
    <citation type="journal article" date="2024" name="Plant Biotechnol. J.">
        <title>Genome and CRISPR/Cas9 system of a widespread forest tree (Populus alba) in the world.</title>
        <authorList>
            <person name="Liu Y.J."/>
            <person name="Jiang P.F."/>
            <person name="Han X.M."/>
            <person name="Li X.Y."/>
            <person name="Wang H.M."/>
            <person name="Wang Y.J."/>
            <person name="Wang X.X."/>
            <person name="Zeng Q.Y."/>
        </authorList>
    </citation>
    <scope>NUCLEOTIDE SEQUENCE [LARGE SCALE GENOMIC DNA]</scope>
    <source>
        <strain evidence="2">cv. PAL-ZL1</strain>
    </source>
</reference>
<gene>
    <name evidence="1" type="ORF">D5086_029640</name>
</gene>
<dbReference type="EMBL" id="RCHU02000016">
    <property type="protein sequence ID" value="KAL3569750.1"/>
    <property type="molecule type" value="Genomic_DNA"/>
</dbReference>
<protein>
    <submittedName>
        <fullName evidence="1">Uncharacterized protein</fullName>
    </submittedName>
</protein>